<dbReference type="SUPFAM" id="SSF55826">
    <property type="entry name" value="YbaK/ProRS associated domain"/>
    <property type="match status" value="1"/>
</dbReference>
<evidence type="ECO:0008006" key="3">
    <source>
        <dbReference type="Google" id="ProtNLM"/>
    </source>
</evidence>
<gene>
    <name evidence="1" type="ORF">COW57_02075</name>
</gene>
<comment type="caution">
    <text evidence="1">The sequence shown here is derived from an EMBL/GenBank/DDBJ whole genome shotgun (WGS) entry which is preliminary data.</text>
</comment>
<reference evidence="2" key="1">
    <citation type="submission" date="2017-09" db="EMBL/GenBank/DDBJ databases">
        <title>Depth-based differentiation of microbial function through sediment-hosted aquifers and enrichment of novel symbionts in the deep terrestrial subsurface.</title>
        <authorList>
            <person name="Probst A.J."/>
            <person name="Ladd B."/>
            <person name="Jarett J.K."/>
            <person name="Geller-Mcgrath D.E."/>
            <person name="Sieber C.M.K."/>
            <person name="Emerson J.B."/>
            <person name="Anantharaman K."/>
            <person name="Thomas B.C."/>
            <person name="Malmstrom R."/>
            <person name="Stieglmeier M."/>
            <person name="Klingl A."/>
            <person name="Woyke T."/>
            <person name="Ryan C.M."/>
            <person name="Banfield J.F."/>
        </authorList>
    </citation>
    <scope>NUCLEOTIDE SEQUENCE [LARGE SCALE GENOMIC DNA]</scope>
</reference>
<accession>A0A2M7EKA8</accession>
<dbReference type="InterPro" id="IPR036754">
    <property type="entry name" value="YbaK/aa-tRNA-synt-asso_dom_sf"/>
</dbReference>
<dbReference type="AlphaFoldDB" id="A0A2M7EKA8"/>
<dbReference type="GO" id="GO:0002161">
    <property type="term" value="F:aminoacyl-tRNA deacylase activity"/>
    <property type="evidence" value="ECO:0007669"/>
    <property type="project" value="InterPro"/>
</dbReference>
<feature type="non-terminal residue" evidence="1">
    <location>
        <position position="66"/>
    </location>
</feature>
<protein>
    <recommendedName>
        <fullName evidence="3">YbaK/aminoacyl-tRNA synthetase-associated domain-containing protein</fullName>
    </recommendedName>
</protein>
<name>A0A2M7EKA8_9BACT</name>
<dbReference type="Proteomes" id="UP000228762">
    <property type="component" value="Unassembled WGS sequence"/>
</dbReference>
<dbReference type="Gene3D" id="3.90.960.10">
    <property type="entry name" value="YbaK/aminoacyl-tRNA synthetase-associated domain"/>
    <property type="match status" value="1"/>
</dbReference>
<evidence type="ECO:0000313" key="1">
    <source>
        <dbReference type="EMBL" id="PIV70999.1"/>
    </source>
</evidence>
<sequence>MKKLGIEHTIVEHSHLVAVEDVLKYCNLTFADGASTLVFKVDNGYIAVIRRDDCKIDLKRLQKLAG</sequence>
<evidence type="ECO:0000313" key="2">
    <source>
        <dbReference type="Proteomes" id="UP000228762"/>
    </source>
</evidence>
<proteinExistence type="predicted"/>
<dbReference type="EMBL" id="PFEV01000096">
    <property type="protein sequence ID" value="PIV70999.1"/>
    <property type="molecule type" value="Genomic_DNA"/>
</dbReference>
<organism evidence="1 2">
    <name type="scientific">Candidatus Roizmanbacteria bacterium CG17_big_fil_post_rev_8_21_14_2_50_39_7</name>
    <dbReference type="NCBI Taxonomy" id="1974858"/>
    <lineage>
        <taxon>Bacteria</taxon>
        <taxon>Candidatus Roizmaniibacteriota</taxon>
    </lineage>
</organism>